<evidence type="ECO:0000313" key="4">
    <source>
        <dbReference type="EMBL" id="MRH21071.1"/>
    </source>
</evidence>
<dbReference type="EMBL" id="WJPO01000011">
    <property type="protein sequence ID" value="MRH21071.1"/>
    <property type="molecule type" value="Genomic_DNA"/>
</dbReference>
<evidence type="ECO:0000256" key="2">
    <source>
        <dbReference type="SAM" id="Phobius"/>
    </source>
</evidence>
<organism evidence="4 5">
    <name type="scientific">Rhodovulum strictum</name>
    <dbReference type="NCBI Taxonomy" id="58314"/>
    <lineage>
        <taxon>Bacteria</taxon>
        <taxon>Pseudomonadati</taxon>
        <taxon>Pseudomonadota</taxon>
        <taxon>Alphaproteobacteria</taxon>
        <taxon>Rhodobacterales</taxon>
        <taxon>Paracoccaceae</taxon>
        <taxon>Rhodovulum</taxon>
    </lineage>
</organism>
<accession>A0A844B4H1</accession>
<reference evidence="4 5" key="1">
    <citation type="submission" date="2019-11" db="EMBL/GenBank/DDBJ databases">
        <title>Draft Whole-Genome sequence of the marine photosynthetic bacterium Rhodovulum strictum DSM 11289.</title>
        <authorList>
            <person name="Kyndt J.A."/>
            <person name="Meyer T.E."/>
        </authorList>
    </citation>
    <scope>NUCLEOTIDE SEQUENCE [LARGE SCALE GENOMIC DNA]</scope>
    <source>
        <strain evidence="4 5">DSM 11289</strain>
    </source>
</reference>
<feature type="coiled-coil region" evidence="1">
    <location>
        <begin position="41"/>
        <end position="82"/>
    </location>
</feature>
<keyword evidence="1" id="KW-0175">Coiled coil</keyword>
<evidence type="ECO:0000313" key="5">
    <source>
        <dbReference type="Proteomes" id="UP000466730"/>
    </source>
</evidence>
<proteinExistence type="predicted"/>
<evidence type="ECO:0000259" key="3">
    <source>
        <dbReference type="Pfam" id="PF13539"/>
    </source>
</evidence>
<dbReference type="InterPro" id="IPR039561">
    <property type="entry name" value="Peptidase_M15C"/>
</dbReference>
<name>A0A844B4H1_9RHOB</name>
<dbReference type="InterPro" id="IPR009045">
    <property type="entry name" value="Zn_M74/Hedgehog-like"/>
</dbReference>
<feature type="domain" description="Peptidase M15C" evidence="3">
    <location>
        <begin position="211"/>
        <end position="273"/>
    </location>
</feature>
<comment type="caution">
    <text evidence="4">The sequence shown here is derived from an EMBL/GenBank/DDBJ whole genome shotgun (WGS) entry which is preliminary data.</text>
</comment>
<keyword evidence="2" id="KW-1133">Transmembrane helix</keyword>
<dbReference type="Proteomes" id="UP000466730">
    <property type="component" value="Unassembled WGS sequence"/>
</dbReference>
<keyword evidence="2" id="KW-0472">Membrane</keyword>
<sequence length="289" mass="31135">MREGALIGPIIIAIGLVSAAVSFAVVGAVLERADPAAELRLGRAEERIAVAEAEIARQGAALREARADLARLRDEMSLMAGRAPVAAPGFGGDAPALPSHDDDPPETEELTEVMQLARARFNKGITQPNNRVMLELLGNPRASYSQDCQPVTDPRLRALLETRRIGPITVTMIRPALDSLERILDRLAETDPDIHAKLGTAGALCARNIRGSTTAISNHSWGTAVDLTLEGVLDAFADGGTQFGLLILAEYFNDEGWFWGATYSREDSMHFEVGAETLRRWLDEGQLGG</sequence>
<dbReference type="GO" id="GO:0008233">
    <property type="term" value="F:peptidase activity"/>
    <property type="evidence" value="ECO:0007669"/>
    <property type="project" value="InterPro"/>
</dbReference>
<evidence type="ECO:0000256" key="1">
    <source>
        <dbReference type="SAM" id="Coils"/>
    </source>
</evidence>
<keyword evidence="5" id="KW-1185">Reference proteome</keyword>
<dbReference type="AlphaFoldDB" id="A0A844B4H1"/>
<gene>
    <name evidence="4" type="ORF">GH815_08690</name>
</gene>
<keyword evidence="2" id="KW-0812">Transmembrane</keyword>
<feature type="transmembrane region" description="Helical" evidence="2">
    <location>
        <begin position="6"/>
        <end position="30"/>
    </location>
</feature>
<dbReference type="SUPFAM" id="SSF55166">
    <property type="entry name" value="Hedgehog/DD-peptidase"/>
    <property type="match status" value="1"/>
</dbReference>
<dbReference type="RefSeq" id="WP_343030746.1">
    <property type="nucleotide sequence ID" value="NZ_BAAADI010000011.1"/>
</dbReference>
<protein>
    <submittedName>
        <fullName evidence="4">M15 family peptidase</fullName>
    </submittedName>
</protein>
<dbReference type="Gene3D" id="3.30.1380.10">
    <property type="match status" value="1"/>
</dbReference>
<dbReference type="Pfam" id="PF13539">
    <property type="entry name" value="Peptidase_M15_4"/>
    <property type="match status" value="1"/>
</dbReference>